<evidence type="ECO:0000313" key="9">
    <source>
        <dbReference type="EMBL" id="RZC81805.1"/>
    </source>
</evidence>
<feature type="transmembrane region" description="Helical" evidence="8">
    <location>
        <begin position="29"/>
        <end position="47"/>
    </location>
</feature>
<evidence type="ECO:0000256" key="7">
    <source>
        <dbReference type="ARBA" id="ARBA00023136"/>
    </source>
</evidence>
<evidence type="ECO:0000256" key="6">
    <source>
        <dbReference type="ARBA" id="ARBA00022989"/>
    </source>
</evidence>
<dbReference type="STRING" id="3469.A0A4Y7LC78"/>
<dbReference type="Gramene" id="RZC81805">
    <property type="protein sequence ID" value="RZC81805"/>
    <property type="gene ID" value="C5167_044378"/>
</dbReference>
<keyword evidence="6 8" id="KW-1133">Transmembrane helix</keyword>
<dbReference type="Pfam" id="PF01277">
    <property type="entry name" value="Oleosin"/>
    <property type="match status" value="1"/>
</dbReference>
<evidence type="ECO:0000256" key="5">
    <source>
        <dbReference type="ARBA" id="ARBA00022692"/>
    </source>
</evidence>
<sequence length="152" mass="16501">MEDHHQYHQQSVTQRLSEMAPDKRQTVKFLTATTIGVALLVLSGLTLTGTVISLVVVTPLLVLFSPVLVPAGIVLFLTTAGFLFSGGMGVAALSALTWIYNYVSGKHPVGSDKVDHARMRLANKARDVKDRAKDYGHYVQNKAHEVAQQATS</sequence>
<dbReference type="InterPro" id="IPR000136">
    <property type="entry name" value="Oleosin"/>
</dbReference>
<comment type="similarity">
    <text evidence="3">Belongs to the oleosin family.</text>
</comment>
<evidence type="ECO:0000256" key="3">
    <source>
        <dbReference type="ARBA" id="ARBA00010858"/>
    </source>
</evidence>
<gene>
    <name evidence="9" type="ORF">C5167_044378</name>
</gene>
<dbReference type="GO" id="GO:0019915">
    <property type="term" value="P:lipid storage"/>
    <property type="evidence" value="ECO:0007669"/>
    <property type="project" value="TreeGrafter"/>
</dbReference>
<dbReference type="GO" id="GO:0012511">
    <property type="term" value="C:monolayer-surrounded lipid storage body"/>
    <property type="evidence" value="ECO:0007669"/>
    <property type="project" value="InterPro"/>
</dbReference>
<evidence type="ECO:0008006" key="11">
    <source>
        <dbReference type="Google" id="ProtNLM"/>
    </source>
</evidence>
<dbReference type="OMA" id="YARSRIM"/>
<comment type="subcellular location">
    <subcellularLocation>
        <location evidence="2">Lipid droplet</location>
    </subcellularLocation>
    <subcellularLocation>
        <location evidence="1">Membrane</location>
        <topology evidence="1">Multi-pass membrane protein</topology>
    </subcellularLocation>
</comment>
<evidence type="ECO:0000256" key="8">
    <source>
        <dbReference type="SAM" id="Phobius"/>
    </source>
</evidence>
<evidence type="ECO:0000313" key="10">
    <source>
        <dbReference type="Proteomes" id="UP000316621"/>
    </source>
</evidence>
<keyword evidence="5 8" id="KW-0812">Transmembrane</keyword>
<dbReference type="AlphaFoldDB" id="A0A4Y7LC78"/>
<reference evidence="9 10" key="1">
    <citation type="journal article" date="2018" name="Science">
        <title>The opium poppy genome and morphinan production.</title>
        <authorList>
            <person name="Guo L."/>
            <person name="Winzer T."/>
            <person name="Yang X."/>
            <person name="Li Y."/>
            <person name="Ning Z."/>
            <person name="He Z."/>
            <person name="Teodor R."/>
            <person name="Lu Y."/>
            <person name="Bowser T.A."/>
            <person name="Graham I.A."/>
            <person name="Ye K."/>
        </authorList>
    </citation>
    <scope>NUCLEOTIDE SEQUENCE [LARGE SCALE GENOMIC DNA]</scope>
    <source>
        <strain evidence="10">cv. HN1</strain>
        <tissue evidence="9">Leaves</tissue>
    </source>
</reference>
<evidence type="ECO:0000256" key="4">
    <source>
        <dbReference type="ARBA" id="ARBA00022677"/>
    </source>
</evidence>
<dbReference type="Proteomes" id="UP000316621">
    <property type="component" value="Chromosome 10"/>
</dbReference>
<evidence type="ECO:0000256" key="2">
    <source>
        <dbReference type="ARBA" id="ARBA00004502"/>
    </source>
</evidence>
<name>A0A4Y7LC78_PAPSO</name>
<organism evidence="9 10">
    <name type="scientific">Papaver somniferum</name>
    <name type="common">Opium poppy</name>
    <dbReference type="NCBI Taxonomy" id="3469"/>
    <lineage>
        <taxon>Eukaryota</taxon>
        <taxon>Viridiplantae</taxon>
        <taxon>Streptophyta</taxon>
        <taxon>Embryophyta</taxon>
        <taxon>Tracheophyta</taxon>
        <taxon>Spermatophyta</taxon>
        <taxon>Magnoliopsida</taxon>
        <taxon>Ranunculales</taxon>
        <taxon>Papaveraceae</taxon>
        <taxon>Papaveroideae</taxon>
        <taxon>Papaver</taxon>
    </lineage>
</organism>
<accession>A0A4Y7LC78</accession>
<dbReference type="GO" id="GO:0016020">
    <property type="term" value="C:membrane"/>
    <property type="evidence" value="ECO:0007669"/>
    <property type="project" value="UniProtKB-SubCell"/>
</dbReference>
<dbReference type="PANTHER" id="PTHR33203:SF24">
    <property type="entry name" value="OLEOSIN"/>
    <property type="match status" value="1"/>
</dbReference>
<keyword evidence="4" id="KW-0551">Lipid droplet</keyword>
<dbReference type="EMBL" id="CM010724">
    <property type="protein sequence ID" value="RZC81805.1"/>
    <property type="molecule type" value="Genomic_DNA"/>
</dbReference>
<dbReference type="GO" id="GO:0009791">
    <property type="term" value="P:post-embryonic development"/>
    <property type="evidence" value="ECO:0007669"/>
    <property type="project" value="UniProtKB-ARBA"/>
</dbReference>
<protein>
    <recommendedName>
        <fullName evidence="11">Oleosin</fullName>
    </recommendedName>
</protein>
<evidence type="ECO:0000256" key="1">
    <source>
        <dbReference type="ARBA" id="ARBA00004141"/>
    </source>
</evidence>
<dbReference type="GO" id="GO:0048608">
    <property type="term" value="P:reproductive structure development"/>
    <property type="evidence" value="ECO:0007669"/>
    <property type="project" value="UniProtKB-ARBA"/>
</dbReference>
<feature type="transmembrane region" description="Helical" evidence="8">
    <location>
        <begin position="82"/>
        <end position="103"/>
    </location>
</feature>
<dbReference type="PANTHER" id="PTHR33203">
    <property type="entry name" value="OLEOSIN"/>
    <property type="match status" value="1"/>
</dbReference>
<proteinExistence type="inferred from homology"/>
<feature type="transmembrane region" description="Helical" evidence="8">
    <location>
        <begin position="54"/>
        <end position="76"/>
    </location>
</feature>
<keyword evidence="10" id="KW-1185">Reference proteome</keyword>
<keyword evidence="7 8" id="KW-0472">Membrane</keyword>